<proteinExistence type="predicted"/>
<evidence type="ECO:0000256" key="1">
    <source>
        <dbReference type="SAM" id="Phobius"/>
    </source>
</evidence>
<keyword evidence="1" id="KW-0472">Membrane</keyword>
<comment type="caution">
    <text evidence="2">The sequence shown here is derived from an EMBL/GenBank/DDBJ whole genome shotgun (WGS) entry which is preliminary data.</text>
</comment>
<keyword evidence="1" id="KW-1133">Transmembrane helix</keyword>
<sequence>MNQTGIYNMSSGKNVHQAFRILEEASRLDLLVSRSLPALPAQPASHPLTGVAAVFVYCPASVHHADWNKAQKGLVSGHDCREIGRYRLHGKDVLGLRVIGGGIGKEDFGRLGLGAGSLRIEKEACYAAGLVLGPIAAGFVVWLVEHSFVKWAG</sequence>
<accession>A0AAV7QYP3</accession>
<dbReference type="AlphaFoldDB" id="A0AAV7QYP3"/>
<keyword evidence="3" id="KW-1185">Reference proteome</keyword>
<name>A0AAV7QYP3_PLEWA</name>
<feature type="transmembrane region" description="Helical" evidence="1">
    <location>
        <begin position="124"/>
        <end position="144"/>
    </location>
</feature>
<dbReference type="Proteomes" id="UP001066276">
    <property type="component" value="Chromosome 6"/>
</dbReference>
<protein>
    <submittedName>
        <fullName evidence="2">Uncharacterized protein</fullName>
    </submittedName>
</protein>
<evidence type="ECO:0000313" key="2">
    <source>
        <dbReference type="EMBL" id="KAJ1145178.1"/>
    </source>
</evidence>
<evidence type="ECO:0000313" key="3">
    <source>
        <dbReference type="Proteomes" id="UP001066276"/>
    </source>
</evidence>
<dbReference type="EMBL" id="JANPWB010000010">
    <property type="protein sequence ID" value="KAJ1145178.1"/>
    <property type="molecule type" value="Genomic_DNA"/>
</dbReference>
<keyword evidence="1" id="KW-0812">Transmembrane</keyword>
<organism evidence="2 3">
    <name type="scientific">Pleurodeles waltl</name>
    <name type="common">Iberian ribbed newt</name>
    <dbReference type="NCBI Taxonomy" id="8319"/>
    <lineage>
        <taxon>Eukaryota</taxon>
        <taxon>Metazoa</taxon>
        <taxon>Chordata</taxon>
        <taxon>Craniata</taxon>
        <taxon>Vertebrata</taxon>
        <taxon>Euteleostomi</taxon>
        <taxon>Amphibia</taxon>
        <taxon>Batrachia</taxon>
        <taxon>Caudata</taxon>
        <taxon>Salamandroidea</taxon>
        <taxon>Salamandridae</taxon>
        <taxon>Pleurodelinae</taxon>
        <taxon>Pleurodeles</taxon>
    </lineage>
</organism>
<reference evidence="2" key="1">
    <citation type="journal article" date="2022" name="bioRxiv">
        <title>Sequencing and chromosome-scale assembly of the giantPleurodeles waltlgenome.</title>
        <authorList>
            <person name="Brown T."/>
            <person name="Elewa A."/>
            <person name="Iarovenko S."/>
            <person name="Subramanian E."/>
            <person name="Araus A.J."/>
            <person name="Petzold A."/>
            <person name="Susuki M."/>
            <person name="Suzuki K.-i.T."/>
            <person name="Hayashi T."/>
            <person name="Toyoda A."/>
            <person name="Oliveira C."/>
            <person name="Osipova E."/>
            <person name="Leigh N.D."/>
            <person name="Simon A."/>
            <person name="Yun M.H."/>
        </authorList>
    </citation>
    <scope>NUCLEOTIDE SEQUENCE</scope>
    <source>
        <strain evidence="2">20211129_DDA</strain>
        <tissue evidence="2">Liver</tissue>
    </source>
</reference>
<gene>
    <name evidence="2" type="ORF">NDU88_011469</name>
</gene>